<evidence type="ECO:0000313" key="1">
    <source>
        <dbReference type="EMBL" id="KAH0548567.1"/>
    </source>
</evidence>
<gene>
    <name evidence="1" type="ORF">GP486_007889</name>
</gene>
<name>A0A9P8IEP5_9PEZI</name>
<dbReference type="Proteomes" id="UP000750711">
    <property type="component" value="Unassembled WGS sequence"/>
</dbReference>
<sequence length="209" mass="23634">MTANFEALRYNIGKLGKHLALTKRMVKTSARDTTLFSAFEVKLLDSSQKKVQRLLQKDTTLDAIFGRMFKPYESAEKAALLEPLKAIDKTSHLEDRLKENCTINTWVHAELLLVNHFHTRNLRFVDGDKYVGCSKPACFLCFQYISAHPGGFALPATHKKLYKGWRHPDIVDNPAAPAAAALTDRLEKCRADITNAMVQKIRAHLVEQI</sequence>
<organism evidence="1 2">
    <name type="scientific">Trichoglossum hirsutum</name>
    <dbReference type="NCBI Taxonomy" id="265104"/>
    <lineage>
        <taxon>Eukaryota</taxon>
        <taxon>Fungi</taxon>
        <taxon>Dikarya</taxon>
        <taxon>Ascomycota</taxon>
        <taxon>Pezizomycotina</taxon>
        <taxon>Geoglossomycetes</taxon>
        <taxon>Geoglossales</taxon>
        <taxon>Geoglossaceae</taxon>
        <taxon>Trichoglossum</taxon>
    </lineage>
</organism>
<protein>
    <submittedName>
        <fullName evidence="1">Uncharacterized protein</fullName>
    </submittedName>
</protein>
<evidence type="ECO:0000313" key="2">
    <source>
        <dbReference type="Proteomes" id="UP000750711"/>
    </source>
</evidence>
<dbReference type="PANTHER" id="PTHR42037">
    <property type="match status" value="1"/>
</dbReference>
<keyword evidence="2" id="KW-1185">Reference proteome</keyword>
<dbReference type="InterPro" id="IPR027796">
    <property type="entry name" value="OTT_1508_deam-like"/>
</dbReference>
<dbReference type="Pfam" id="PF14441">
    <property type="entry name" value="OTT_1508_deam"/>
    <property type="match status" value="1"/>
</dbReference>
<dbReference type="EMBL" id="JAGHQM010002530">
    <property type="protein sequence ID" value="KAH0548567.1"/>
    <property type="molecule type" value="Genomic_DNA"/>
</dbReference>
<reference evidence="1" key="1">
    <citation type="submission" date="2021-03" db="EMBL/GenBank/DDBJ databases">
        <title>Comparative genomics and phylogenomic investigation of the class Geoglossomycetes provide insights into ecological specialization and systematics.</title>
        <authorList>
            <person name="Melie T."/>
            <person name="Pirro S."/>
            <person name="Miller A.N."/>
            <person name="Quandt A."/>
        </authorList>
    </citation>
    <scope>NUCLEOTIDE SEQUENCE</scope>
    <source>
        <strain evidence="1">CAQ_001_2017</strain>
    </source>
</reference>
<accession>A0A9P8IEP5</accession>
<feature type="non-terminal residue" evidence="1">
    <location>
        <position position="209"/>
    </location>
</feature>
<comment type="caution">
    <text evidence="1">The sequence shown here is derived from an EMBL/GenBank/DDBJ whole genome shotgun (WGS) entry which is preliminary data.</text>
</comment>
<dbReference type="PANTHER" id="PTHR42037:SF1">
    <property type="match status" value="1"/>
</dbReference>
<proteinExistence type="predicted"/>
<dbReference type="AlphaFoldDB" id="A0A9P8IEP5"/>